<dbReference type="Pfam" id="PF10604">
    <property type="entry name" value="Polyketide_cyc2"/>
    <property type="match status" value="1"/>
</dbReference>
<organism evidence="2 3">
    <name type="scientific">Salinimicrobium gaetbulicola</name>
    <dbReference type="NCBI Taxonomy" id="999702"/>
    <lineage>
        <taxon>Bacteria</taxon>
        <taxon>Pseudomonadati</taxon>
        <taxon>Bacteroidota</taxon>
        <taxon>Flavobacteriia</taxon>
        <taxon>Flavobacteriales</taxon>
        <taxon>Flavobacteriaceae</taxon>
        <taxon>Salinimicrobium</taxon>
    </lineage>
</organism>
<dbReference type="EMBL" id="JBHTJP010000035">
    <property type="protein sequence ID" value="MFD0977877.1"/>
    <property type="molecule type" value="Genomic_DNA"/>
</dbReference>
<reference evidence="3" key="1">
    <citation type="journal article" date="2019" name="Int. J. Syst. Evol. Microbiol.">
        <title>The Global Catalogue of Microorganisms (GCM) 10K type strain sequencing project: providing services to taxonomists for standard genome sequencing and annotation.</title>
        <authorList>
            <consortium name="The Broad Institute Genomics Platform"/>
            <consortium name="The Broad Institute Genome Sequencing Center for Infectious Disease"/>
            <person name="Wu L."/>
            <person name="Ma J."/>
        </authorList>
    </citation>
    <scope>NUCLEOTIDE SEQUENCE [LARGE SCALE GENOMIC DNA]</scope>
    <source>
        <strain evidence="3">CCUG 60898</strain>
    </source>
</reference>
<dbReference type="InterPro" id="IPR019587">
    <property type="entry name" value="Polyketide_cyclase/dehydratase"/>
</dbReference>
<keyword evidence="3" id="KW-1185">Reference proteome</keyword>
<dbReference type="SUPFAM" id="SSF55136">
    <property type="entry name" value="Probable bacterial effector-binding domain"/>
    <property type="match status" value="1"/>
</dbReference>
<dbReference type="InterPro" id="IPR010499">
    <property type="entry name" value="AraC_E-bd"/>
</dbReference>
<dbReference type="Pfam" id="PF06445">
    <property type="entry name" value="GyrI-like"/>
    <property type="match status" value="1"/>
</dbReference>
<name>A0ABW3IID5_9FLAO</name>
<dbReference type="CDD" id="cd07818">
    <property type="entry name" value="SRPBCC_1"/>
    <property type="match status" value="1"/>
</dbReference>
<dbReference type="InterPro" id="IPR029442">
    <property type="entry name" value="GyrI-like"/>
</dbReference>
<accession>A0ABW3IID5</accession>
<gene>
    <name evidence="2" type="ORF">ACFQ1G_13855</name>
</gene>
<dbReference type="SUPFAM" id="SSF55961">
    <property type="entry name" value="Bet v1-like"/>
    <property type="match status" value="1"/>
</dbReference>
<dbReference type="Proteomes" id="UP001597100">
    <property type="component" value="Unassembled WGS sequence"/>
</dbReference>
<protein>
    <submittedName>
        <fullName evidence="2">GyrI-like domain-containing protein</fullName>
    </submittedName>
</protein>
<sequence length="342" mass="38563">MKIIKYLFFLFLIVFIAGSIYVATKDGDYSVESSKVINAPAPLLFKEVADLSNWKSWNAWDEQKEINMDVSEEPTGEGAEFSWTADEIRDGKITTLSTIPYSKIEQSLVLETSTGEATGKIIWSFEAVDEQTRVTWQMSGSQSFKEKLAFTIQEKDFTEIFQPIFEQGLQNLEENVIRRMEEYSINVDGITEHGGGYYMYTTTAAKLGEVNARASKMISQVSVYMDDNNISISGKPFIIYNQRDERNNSSIFSAAVPTPSQVITPSGSPVLNGYLAPQKVVKTTLKGHNKNAAEAWEKTYRYIEENGLEVDPRGQAFEIFITNPLEVENPALWVTEIYIPVQ</sequence>
<dbReference type="Gene3D" id="3.30.530.20">
    <property type="match status" value="1"/>
</dbReference>
<proteinExistence type="predicted"/>
<dbReference type="InterPro" id="IPR023393">
    <property type="entry name" value="START-like_dom_sf"/>
</dbReference>
<comment type="caution">
    <text evidence="2">The sequence shown here is derived from an EMBL/GenBank/DDBJ whole genome shotgun (WGS) entry which is preliminary data.</text>
</comment>
<evidence type="ECO:0000259" key="1">
    <source>
        <dbReference type="SMART" id="SM00871"/>
    </source>
</evidence>
<dbReference type="Gene3D" id="3.20.80.10">
    <property type="entry name" value="Regulatory factor, effector binding domain"/>
    <property type="match status" value="1"/>
</dbReference>
<evidence type="ECO:0000313" key="2">
    <source>
        <dbReference type="EMBL" id="MFD0977877.1"/>
    </source>
</evidence>
<dbReference type="RefSeq" id="WP_380740519.1">
    <property type="nucleotide sequence ID" value="NZ_JBHTJP010000035.1"/>
</dbReference>
<evidence type="ECO:0000313" key="3">
    <source>
        <dbReference type="Proteomes" id="UP001597100"/>
    </source>
</evidence>
<feature type="domain" description="AraC effector-binding" evidence="1">
    <location>
        <begin position="183"/>
        <end position="342"/>
    </location>
</feature>
<dbReference type="SMART" id="SM00871">
    <property type="entry name" value="AraC_E_bind"/>
    <property type="match status" value="1"/>
</dbReference>
<dbReference type="InterPro" id="IPR011256">
    <property type="entry name" value="Reg_factor_effector_dom_sf"/>
</dbReference>